<name>A0A2N5ZIW5_MUIH1</name>
<dbReference type="SUPFAM" id="SSF56322">
    <property type="entry name" value="ADC synthase"/>
    <property type="match status" value="1"/>
</dbReference>
<protein>
    <submittedName>
        <fullName evidence="1">Uncharacterized protein</fullName>
    </submittedName>
</protein>
<organism evidence="1 2">
    <name type="scientific">Muiribacterium halophilum</name>
    <dbReference type="NCBI Taxonomy" id="2053465"/>
    <lineage>
        <taxon>Bacteria</taxon>
        <taxon>Candidatus Muiribacteriota</taxon>
        <taxon>Candidatus Muiribacteriia</taxon>
        <taxon>Candidatus Muiribacteriales</taxon>
        <taxon>Candidatus Muiribacteriaceae</taxon>
        <taxon>Candidatus Muiribacterium</taxon>
    </lineage>
</organism>
<dbReference type="InterPro" id="IPR005801">
    <property type="entry name" value="ADC_synthase"/>
</dbReference>
<evidence type="ECO:0000313" key="1">
    <source>
        <dbReference type="EMBL" id="PLX18648.1"/>
    </source>
</evidence>
<comment type="caution">
    <text evidence="1">The sequence shown here is derived from an EMBL/GenBank/DDBJ whole genome shotgun (WGS) entry which is preliminary data.</text>
</comment>
<reference evidence="1 2" key="1">
    <citation type="submission" date="2017-11" db="EMBL/GenBank/DDBJ databases">
        <title>Genome-resolved metagenomics identifies genetic mobility, metabolic interactions, and unexpected diversity in perchlorate-reducing communities.</title>
        <authorList>
            <person name="Barnum T.P."/>
            <person name="Figueroa I.A."/>
            <person name="Carlstrom C.I."/>
            <person name="Lucas L.N."/>
            <person name="Engelbrektson A.L."/>
            <person name="Coates J.D."/>
        </authorList>
    </citation>
    <scope>NUCLEOTIDE SEQUENCE [LARGE SCALE GENOMIC DNA]</scope>
    <source>
        <strain evidence="1">BM706</strain>
    </source>
</reference>
<dbReference type="EMBL" id="PKTG01000056">
    <property type="protein sequence ID" value="PLX18648.1"/>
    <property type="molecule type" value="Genomic_DNA"/>
</dbReference>
<dbReference type="AlphaFoldDB" id="A0A2N5ZIW5"/>
<sequence length="286" mass="33007">MKIHPVYTQLNQICDAKDTFFSLLKDYNPGFLFLSNNNSTNGVFSITGRNPYISVYIKDSVVNLKIGSEVFEIKSKNVGLHEVMKNILDVTLIIKEDYLNEQVPFRGGMICQKRENEISLFFPTEIMIFDHEKNNITAIVNTYHTDKIEDDVFFRANVKIARMMTDLKTHCQKNENTTENQSGFSRIYQNYIDRIHSPYISIFKSKQNTTISSAPEAVLKTEPGFDLNKIFDLIISKENIVGYFNFDGSSNFIVPYMIIDKKDDSISFWAEKENDIGLLKHITEKD</sequence>
<gene>
    <name evidence="1" type="ORF">C0601_04215</name>
</gene>
<accession>A0A2N5ZIW5</accession>
<proteinExistence type="predicted"/>
<dbReference type="Proteomes" id="UP000234857">
    <property type="component" value="Unassembled WGS sequence"/>
</dbReference>
<evidence type="ECO:0000313" key="2">
    <source>
        <dbReference type="Proteomes" id="UP000234857"/>
    </source>
</evidence>
<dbReference type="Gene3D" id="3.60.120.10">
    <property type="entry name" value="Anthranilate synthase"/>
    <property type="match status" value="1"/>
</dbReference>